<dbReference type="Gene3D" id="3.30.420.40">
    <property type="match status" value="2"/>
</dbReference>
<dbReference type="Proteomes" id="UP000005744">
    <property type="component" value="Unassembled WGS sequence"/>
</dbReference>
<evidence type="ECO:0000313" key="9">
    <source>
        <dbReference type="Proteomes" id="UP000005744"/>
    </source>
</evidence>
<dbReference type="RefSeq" id="WP_002690924.1">
    <property type="nucleotide sequence ID" value="NZ_JH600070.1"/>
</dbReference>
<dbReference type="InterPro" id="IPR022496">
    <property type="entry name" value="T6A_TsaB"/>
</dbReference>
<dbReference type="PANTHER" id="PTHR11735">
    <property type="entry name" value="TRNA N6-ADENOSINE THREONYLCARBAMOYLTRANSFERASE"/>
    <property type="match status" value="1"/>
</dbReference>
<evidence type="ECO:0000256" key="3">
    <source>
        <dbReference type="ARBA" id="ARBA00019012"/>
    </source>
</evidence>
<sequence length="225" mass="24438">MNILLIETATEACSCALAVDEHITQRYSIEPRKHAALILNMADELLREAHLKPTDLHAVAFGCGPGSFTGLRIACGVAQGIAFAANIPVIPISSLASLAQLAYQEWGETCVLAGIDARLQEVYWGIYQANAEGVMLLQGDECVCPASQTPFPTDTTRQWLGIGSAWGTYADVLQQRFAHQLKAHHADYYPTASTLYPLARYALQTGKTVDAAMAMPVYLRNNVVK</sequence>
<dbReference type="GO" id="GO:0005829">
    <property type="term" value="C:cytosol"/>
    <property type="evidence" value="ECO:0007669"/>
    <property type="project" value="TreeGrafter"/>
</dbReference>
<dbReference type="AlphaFoldDB" id="I3CJ17"/>
<reference evidence="8 9" key="1">
    <citation type="submission" date="2011-11" db="EMBL/GenBank/DDBJ databases">
        <title>Improved High-Quality Draft sequence of Beggiatoa alba B18lD.</title>
        <authorList>
            <consortium name="US DOE Joint Genome Institute"/>
            <person name="Lucas S."/>
            <person name="Han J."/>
            <person name="Lapidus A."/>
            <person name="Cheng J.-F."/>
            <person name="Goodwin L."/>
            <person name="Pitluck S."/>
            <person name="Peters L."/>
            <person name="Mikhailova N."/>
            <person name="Held B."/>
            <person name="Detter J.C."/>
            <person name="Han C."/>
            <person name="Tapia R."/>
            <person name="Land M."/>
            <person name="Hauser L."/>
            <person name="Kyrpides N."/>
            <person name="Ivanova N."/>
            <person name="Pagani I."/>
            <person name="Samuel K."/>
            <person name="Teske A."/>
            <person name="Mueller J."/>
            <person name="Woyke T."/>
        </authorList>
    </citation>
    <scope>NUCLEOTIDE SEQUENCE [LARGE SCALE GENOMIC DNA]</scope>
    <source>
        <strain evidence="8 9">B18LD</strain>
    </source>
</reference>
<dbReference type="eggNOG" id="COG1214">
    <property type="taxonomic scope" value="Bacteria"/>
</dbReference>
<name>I3CJ17_9GAMM</name>
<gene>
    <name evidence="8" type="ORF">BegalDRAFT_2775</name>
</gene>
<evidence type="ECO:0000256" key="6">
    <source>
        <dbReference type="ARBA" id="ARBA00032446"/>
    </source>
</evidence>
<comment type="subcellular location">
    <subcellularLocation>
        <location evidence="1">Cytoplasm</location>
    </subcellularLocation>
</comment>
<dbReference type="NCBIfam" id="TIGR03725">
    <property type="entry name" value="T6A_YeaZ"/>
    <property type="match status" value="1"/>
</dbReference>
<dbReference type="InterPro" id="IPR043129">
    <property type="entry name" value="ATPase_NBD"/>
</dbReference>
<organism evidence="8 9">
    <name type="scientific">Beggiatoa alba B18LD</name>
    <dbReference type="NCBI Taxonomy" id="395493"/>
    <lineage>
        <taxon>Bacteria</taxon>
        <taxon>Pseudomonadati</taxon>
        <taxon>Pseudomonadota</taxon>
        <taxon>Gammaproteobacteria</taxon>
        <taxon>Thiotrichales</taxon>
        <taxon>Thiotrichaceae</taxon>
        <taxon>Beggiatoa</taxon>
    </lineage>
</organism>
<dbReference type="EMBL" id="JH600070">
    <property type="protein sequence ID" value="EIJ43610.1"/>
    <property type="molecule type" value="Genomic_DNA"/>
</dbReference>
<feature type="domain" description="Gcp-like" evidence="7">
    <location>
        <begin position="32"/>
        <end position="224"/>
    </location>
</feature>
<comment type="similarity">
    <text evidence="2">Belongs to the KAE1 / TsaD family. TsaB subfamily.</text>
</comment>
<proteinExistence type="inferred from homology"/>
<dbReference type="Pfam" id="PF00814">
    <property type="entry name" value="TsaD"/>
    <property type="match status" value="1"/>
</dbReference>
<accession>I3CJ17</accession>
<dbReference type="SUPFAM" id="SSF53067">
    <property type="entry name" value="Actin-like ATPase domain"/>
    <property type="match status" value="2"/>
</dbReference>
<evidence type="ECO:0000256" key="1">
    <source>
        <dbReference type="ARBA" id="ARBA00004496"/>
    </source>
</evidence>
<dbReference type="FunFam" id="3.30.420.40:FF:000097">
    <property type="entry name" value="tRNA threonylcarbamoyladenosine biosynthesis protein TsaB"/>
    <property type="match status" value="1"/>
</dbReference>
<evidence type="ECO:0000256" key="2">
    <source>
        <dbReference type="ARBA" id="ARBA00010493"/>
    </source>
</evidence>
<keyword evidence="9" id="KW-1185">Reference proteome</keyword>
<dbReference type="STRING" id="395493.BegalDRAFT_2775"/>
<dbReference type="GO" id="GO:0002949">
    <property type="term" value="P:tRNA threonylcarbamoyladenosine modification"/>
    <property type="evidence" value="ECO:0007669"/>
    <property type="project" value="InterPro"/>
</dbReference>
<dbReference type="InterPro" id="IPR000905">
    <property type="entry name" value="Gcp-like_dom"/>
</dbReference>
<keyword evidence="4" id="KW-0963">Cytoplasm</keyword>
<protein>
    <recommendedName>
        <fullName evidence="3">tRNA threonylcarbamoyladenosine biosynthesis protein TsaB</fullName>
    </recommendedName>
    <alternativeName>
        <fullName evidence="6">t(6)A37 threonylcarbamoyladenosine biosynthesis protein TsaB</fullName>
    </alternativeName>
</protein>
<dbReference type="PANTHER" id="PTHR11735:SF11">
    <property type="entry name" value="TRNA THREONYLCARBAMOYLADENOSINE BIOSYNTHESIS PROTEIN TSAB"/>
    <property type="match status" value="1"/>
</dbReference>
<evidence type="ECO:0000259" key="7">
    <source>
        <dbReference type="Pfam" id="PF00814"/>
    </source>
</evidence>
<dbReference type="CDD" id="cd24032">
    <property type="entry name" value="ASKHA_NBD_TsaB"/>
    <property type="match status" value="1"/>
</dbReference>
<keyword evidence="5" id="KW-0819">tRNA processing</keyword>
<evidence type="ECO:0000256" key="5">
    <source>
        <dbReference type="ARBA" id="ARBA00022694"/>
    </source>
</evidence>
<dbReference type="OrthoDB" id="9809995at2"/>
<evidence type="ECO:0000313" key="8">
    <source>
        <dbReference type="EMBL" id="EIJ43610.1"/>
    </source>
</evidence>
<dbReference type="HOGENOM" id="CLU_064886_2_0_6"/>
<evidence type="ECO:0000256" key="4">
    <source>
        <dbReference type="ARBA" id="ARBA00022490"/>
    </source>
</evidence>